<feature type="chain" id="PRO_5016289582" description="Dickkopf N-terminal cysteine-rich domain-containing protein" evidence="1">
    <location>
        <begin position="27"/>
        <end position="111"/>
    </location>
</feature>
<evidence type="ECO:0008006" key="4">
    <source>
        <dbReference type="Google" id="ProtNLM"/>
    </source>
</evidence>
<reference evidence="2 3" key="1">
    <citation type="submission" date="2018-05" db="EMBL/GenBank/DDBJ databases">
        <title>Lujinxingia marina gen. nov. sp. nov., a new facultative anaerobic member of the class Deltaproteobacteria, and proposal of Lujinxingaceae fam. nov.</title>
        <authorList>
            <person name="Li C.-M."/>
        </authorList>
    </citation>
    <scope>NUCLEOTIDE SEQUENCE [LARGE SCALE GENOMIC DNA]</scope>
    <source>
        <strain evidence="2 3">B210</strain>
    </source>
</reference>
<evidence type="ECO:0000313" key="3">
    <source>
        <dbReference type="Proteomes" id="UP000249169"/>
    </source>
</evidence>
<proteinExistence type="predicted"/>
<sequence>MLRIFLAPRSLAIAFAAALLLTVGCAPQIGSECASDNECPSGARCDLSVKGGICTIRDCRPGECPEDSTCVAFDRHLSFCLKSCQSDEDCREGHRCVDGGQDHEDYCFSAD</sequence>
<feature type="signal peptide" evidence="1">
    <location>
        <begin position="1"/>
        <end position="26"/>
    </location>
</feature>
<name>A0A328CAH1_9DELT</name>
<dbReference type="RefSeq" id="WP_111728747.1">
    <property type="nucleotide sequence ID" value="NZ_QHKO01000002.1"/>
</dbReference>
<keyword evidence="3" id="KW-1185">Reference proteome</keyword>
<dbReference type="AlphaFoldDB" id="A0A328CAH1"/>
<gene>
    <name evidence="2" type="ORF">DL240_04830</name>
</gene>
<dbReference type="PROSITE" id="PS51257">
    <property type="entry name" value="PROKAR_LIPOPROTEIN"/>
    <property type="match status" value="1"/>
</dbReference>
<evidence type="ECO:0000256" key="1">
    <source>
        <dbReference type="SAM" id="SignalP"/>
    </source>
</evidence>
<protein>
    <recommendedName>
        <fullName evidence="4">Dickkopf N-terminal cysteine-rich domain-containing protein</fullName>
    </recommendedName>
</protein>
<keyword evidence="1" id="KW-0732">Signal</keyword>
<dbReference type="EMBL" id="QHKO01000002">
    <property type="protein sequence ID" value="RAL23489.1"/>
    <property type="molecule type" value="Genomic_DNA"/>
</dbReference>
<organism evidence="2 3">
    <name type="scientific">Lujinxingia litoralis</name>
    <dbReference type="NCBI Taxonomy" id="2211119"/>
    <lineage>
        <taxon>Bacteria</taxon>
        <taxon>Deltaproteobacteria</taxon>
        <taxon>Bradymonadales</taxon>
        <taxon>Lujinxingiaceae</taxon>
        <taxon>Lujinxingia</taxon>
    </lineage>
</organism>
<evidence type="ECO:0000313" key="2">
    <source>
        <dbReference type="EMBL" id="RAL23489.1"/>
    </source>
</evidence>
<accession>A0A328CAH1</accession>
<dbReference type="Proteomes" id="UP000249169">
    <property type="component" value="Unassembled WGS sequence"/>
</dbReference>
<dbReference type="OrthoDB" id="5526683at2"/>
<comment type="caution">
    <text evidence="2">The sequence shown here is derived from an EMBL/GenBank/DDBJ whole genome shotgun (WGS) entry which is preliminary data.</text>
</comment>